<evidence type="ECO:0000256" key="2">
    <source>
        <dbReference type="ARBA" id="ARBA00012438"/>
    </source>
</evidence>
<dbReference type="STRING" id="1300345.LF41_370"/>
<gene>
    <name evidence="12" type="ORF">LF41_370</name>
</gene>
<evidence type="ECO:0000256" key="7">
    <source>
        <dbReference type="ARBA" id="ARBA00022840"/>
    </source>
</evidence>
<dbReference type="eggNOG" id="COG0745">
    <property type="taxonomic scope" value="Bacteria"/>
</dbReference>
<dbReference type="FunFam" id="3.30.565.10:FF:000006">
    <property type="entry name" value="Sensor histidine kinase WalK"/>
    <property type="match status" value="1"/>
</dbReference>
<organism evidence="12 13">
    <name type="scientific">Lysobacter dokdonensis DS-58</name>
    <dbReference type="NCBI Taxonomy" id="1300345"/>
    <lineage>
        <taxon>Bacteria</taxon>
        <taxon>Pseudomonadati</taxon>
        <taxon>Pseudomonadota</taxon>
        <taxon>Gammaproteobacteria</taxon>
        <taxon>Lysobacterales</taxon>
        <taxon>Lysobacteraceae</taxon>
        <taxon>Noviluteimonas</taxon>
    </lineage>
</organism>
<dbReference type="InterPro" id="IPR003594">
    <property type="entry name" value="HATPase_dom"/>
</dbReference>
<proteinExistence type="predicted"/>
<keyword evidence="8" id="KW-0902">Two-component regulatory system</keyword>
<dbReference type="Pfam" id="PF00072">
    <property type="entry name" value="Response_reg"/>
    <property type="match status" value="2"/>
</dbReference>
<dbReference type="PANTHER" id="PTHR43547:SF2">
    <property type="entry name" value="HYBRID SIGNAL TRANSDUCTION HISTIDINE KINASE C"/>
    <property type="match status" value="1"/>
</dbReference>
<dbReference type="CDD" id="cd17574">
    <property type="entry name" value="REC_OmpR"/>
    <property type="match status" value="1"/>
</dbReference>
<dbReference type="FunFam" id="3.30.565.10:FF:000037">
    <property type="entry name" value="Hybrid sensor histidine kinase/response regulator"/>
    <property type="match status" value="1"/>
</dbReference>
<dbReference type="PANTHER" id="PTHR43547">
    <property type="entry name" value="TWO-COMPONENT HISTIDINE KINASE"/>
    <property type="match status" value="1"/>
</dbReference>
<dbReference type="FunFam" id="1.10.287.130:FF:000045">
    <property type="entry name" value="Two-component system sensor histidine kinase/response regulator"/>
    <property type="match status" value="1"/>
</dbReference>
<dbReference type="InterPro" id="IPR013656">
    <property type="entry name" value="PAS_4"/>
</dbReference>
<dbReference type="CDD" id="cd00082">
    <property type="entry name" value="HisKA"/>
    <property type="match status" value="2"/>
</dbReference>
<dbReference type="eggNOG" id="COG5002">
    <property type="taxonomic scope" value="Bacteria"/>
</dbReference>
<dbReference type="SUPFAM" id="SSF47384">
    <property type="entry name" value="Homodimeric domain of signal transducing histidine kinase"/>
    <property type="match status" value="2"/>
</dbReference>
<keyword evidence="13" id="KW-1185">Reference proteome</keyword>
<dbReference type="Gene3D" id="1.10.287.130">
    <property type="match status" value="2"/>
</dbReference>
<evidence type="ECO:0000313" key="13">
    <source>
        <dbReference type="Proteomes" id="UP000030518"/>
    </source>
</evidence>
<dbReference type="InterPro" id="IPR036890">
    <property type="entry name" value="HATPase_C_sf"/>
</dbReference>
<dbReference type="Pfam" id="PF02518">
    <property type="entry name" value="HATPase_c"/>
    <property type="match status" value="2"/>
</dbReference>
<feature type="modified residue" description="4-aspartylphosphate" evidence="9">
    <location>
        <position position="1181"/>
    </location>
</feature>
<comment type="catalytic activity">
    <reaction evidence="1">
        <text>ATP + protein L-histidine = ADP + protein N-phospho-L-histidine.</text>
        <dbReference type="EC" id="2.7.13.3"/>
    </reaction>
</comment>
<dbReference type="EC" id="2.7.13.3" evidence="2"/>
<dbReference type="CDD" id="cd17580">
    <property type="entry name" value="REC_2_DhkD-like"/>
    <property type="match status" value="1"/>
</dbReference>
<dbReference type="PRINTS" id="PR00344">
    <property type="entry name" value="BCTRLSENSOR"/>
</dbReference>
<name>A0A0A2WF58_9GAMM</name>
<dbReference type="SUPFAM" id="SSF55785">
    <property type="entry name" value="PYP-like sensor domain (PAS domain)"/>
    <property type="match status" value="2"/>
</dbReference>
<dbReference type="SUPFAM" id="SSF55874">
    <property type="entry name" value="ATPase domain of HSP90 chaperone/DNA topoisomerase II/histidine kinase"/>
    <property type="match status" value="2"/>
</dbReference>
<dbReference type="PROSITE" id="PS50109">
    <property type="entry name" value="HIS_KIN"/>
    <property type="match status" value="2"/>
</dbReference>
<dbReference type="Pfam" id="PF08448">
    <property type="entry name" value="PAS_4"/>
    <property type="match status" value="1"/>
</dbReference>
<dbReference type="InterPro" id="IPR011006">
    <property type="entry name" value="CheY-like_superfamily"/>
</dbReference>
<keyword evidence="7" id="KW-0067">ATP-binding</keyword>
<dbReference type="InterPro" id="IPR003661">
    <property type="entry name" value="HisK_dim/P_dom"/>
</dbReference>
<dbReference type="eggNOG" id="COG2205">
    <property type="taxonomic scope" value="Bacteria"/>
</dbReference>
<dbReference type="InterPro" id="IPR005467">
    <property type="entry name" value="His_kinase_dom"/>
</dbReference>
<evidence type="ECO:0000313" key="12">
    <source>
        <dbReference type="EMBL" id="KGQ18836.1"/>
    </source>
</evidence>
<dbReference type="PROSITE" id="PS50110">
    <property type="entry name" value="RESPONSE_REGULATORY"/>
    <property type="match status" value="2"/>
</dbReference>
<evidence type="ECO:0000256" key="5">
    <source>
        <dbReference type="ARBA" id="ARBA00022741"/>
    </source>
</evidence>
<dbReference type="PATRIC" id="fig|1300345.3.peg.2044"/>
<feature type="domain" description="Response regulatory" evidence="11">
    <location>
        <begin position="616"/>
        <end position="732"/>
    </location>
</feature>
<dbReference type="InterPro" id="IPR001789">
    <property type="entry name" value="Sig_transdc_resp-reg_receiver"/>
</dbReference>
<evidence type="ECO:0000256" key="3">
    <source>
        <dbReference type="ARBA" id="ARBA00022553"/>
    </source>
</evidence>
<dbReference type="InterPro" id="IPR029016">
    <property type="entry name" value="GAF-like_dom_sf"/>
</dbReference>
<feature type="domain" description="Histidine kinase" evidence="10">
    <location>
        <begin position="893"/>
        <end position="1111"/>
    </location>
</feature>
<reference evidence="12 13" key="1">
    <citation type="submission" date="2014-09" db="EMBL/GenBank/DDBJ databases">
        <title>Genome sequences of Lysobacter dokdonensis DS-58.</title>
        <authorList>
            <person name="Kim J.F."/>
            <person name="Kwak M.-J."/>
        </authorList>
    </citation>
    <scope>NUCLEOTIDE SEQUENCE [LARGE SCALE GENOMIC DNA]</scope>
    <source>
        <strain evidence="12 13">DS-58</strain>
    </source>
</reference>
<dbReference type="InterPro" id="IPR036097">
    <property type="entry name" value="HisK_dim/P_sf"/>
</dbReference>
<evidence type="ECO:0000256" key="8">
    <source>
        <dbReference type="ARBA" id="ARBA00023012"/>
    </source>
</evidence>
<sequence length="1246" mass="136104">MAPKAQDELFAGGGETGALMRSIDWSRTPLGPVEDWPQSLRTCVRVLLTSRQPMFVWWGESLVNLYNDAYRAILGGKHPQAMGQPAAQVWREIWEQIQPRAVGAIEANEGTYDEALLLIMERNGYPEETYYTFSYSPVPDDDGRPNGIFCANTEDTRRIVGERQTALQRDLAARTGDARTVDEACELSAQAFATDPRDLPFALLYESDVGDDHARLCAASGIAEGHAAAPVMCALEGATWPLGEAMRTHAPQIVDCTALPGELPVAAWDVPPRQAVVLPVPHSGNAARNAWFVAALNPYRLLDVDYLAFLHLVAGQVGASISNAQAYEDERRRAEALAELDRAKTAFFSNISHEFRTPLTLLLAPVEESLRNDAQALIGEDLVSVHRNAQRLLRLVNALLDFSRIEAGRVEARYVPVALGPFTAELASMFRSATEKAGLRLDVDVPALSSPVHVDRDMWEKIVLNLLSNAFKFTFQGGIRVALRELPDDVELVVEDTGIGIAQEEVPRLFERFHRVQDARARTHEGSGIGLALVLELVKMHGGRIEAHSAPGVGTRFTVTIPRGTAHLAPGRIGEAIPDAMPGTAAASYVQEAERWLDATDPSPAPASAHERARGTILLADDNADMRDYVRRLLEGDGYAVRTVGNGNDALELALASPPDLVLTDVMMPGLDGFGLTAALREDAQTRNLPIVMLSARAGEDARAEGVEGGADDYLVKPFSAKELLARVSLQIERAQRRTEVERQRAELRGLFEQAPACIALLRGDAHVFELANPPYLKLFGGRQILGKPVREALPELEGQPFFTLLDQVLRTGTPYVGTETSVYMDATNTGRIEERVFNFLYQPIRESGSGEVDSILVFAYEVTEAVLARRRVESLMQQLTVADQRKDEFLAMLAHELRNPLAPVRNAIALLQTQGGTDERTRYLLDVLQRQTANLGRLVNDLLDVSRITRGLIEIDRARVDLRSVVDRAMESVQSAMDDKRHDVVCIVPGRPAVVDGDPVRLEQVLVNLLTNACKYTDPGGRITVELRLRESVVELSVRDDGIGMLPATIAHVFTLFSQAERGLDRAQGGLGIGLTVVRSLVELHGGSVEARSDGLGKGTEFAVTLPLAQSQFDGQLRAPIPERGAMRPQRVLVVDDNVDAARTLAHLLEDFGHHVQVAHDGDAALAMAHSTVPELVLLDIGLPGMNGYEVVRRLREDPVTRDATVVAVTGYGQGADRQRTLAAGFDQHLVKPVATDQLQALFAA</sequence>
<dbReference type="OrthoDB" id="9768069at2"/>
<dbReference type="CDD" id="cd16922">
    <property type="entry name" value="HATPase_EvgS-ArcB-TorS-like"/>
    <property type="match status" value="1"/>
</dbReference>
<dbReference type="GO" id="GO:0005524">
    <property type="term" value="F:ATP binding"/>
    <property type="evidence" value="ECO:0007669"/>
    <property type="project" value="UniProtKB-KW"/>
</dbReference>
<evidence type="ECO:0000256" key="1">
    <source>
        <dbReference type="ARBA" id="ARBA00000085"/>
    </source>
</evidence>
<dbReference type="AlphaFoldDB" id="A0A0A2WF58"/>
<dbReference type="EMBL" id="JRKJ01000016">
    <property type="protein sequence ID" value="KGQ18836.1"/>
    <property type="molecule type" value="Genomic_DNA"/>
</dbReference>
<dbReference type="SUPFAM" id="SSF52172">
    <property type="entry name" value="CheY-like"/>
    <property type="match status" value="2"/>
</dbReference>
<protein>
    <recommendedName>
        <fullName evidence="2">histidine kinase</fullName>
        <ecNumber evidence="2">2.7.13.3</ecNumber>
    </recommendedName>
</protein>
<dbReference type="SMART" id="SM00388">
    <property type="entry name" value="HisKA"/>
    <property type="match status" value="2"/>
</dbReference>
<keyword evidence="6 12" id="KW-0418">Kinase</keyword>
<dbReference type="Proteomes" id="UP000030518">
    <property type="component" value="Unassembled WGS sequence"/>
</dbReference>
<dbReference type="GO" id="GO:0005886">
    <property type="term" value="C:plasma membrane"/>
    <property type="evidence" value="ECO:0007669"/>
    <property type="project" value="UniProtKB-ARBA"/>
</dbReference>
<dbReference type="SMART" id="SM00448">
    <property type="entry name" value="REC"/>
    <property type="match status" value="2"/>
</dbReference>
<dbReference type="Gene3D" id="3.40.50.2300">
    <property type="match status" value="2"/>
</dbReference>
<accession>A0A0A2WF58</accession>
<dbReference type="Gene3D" id="3.30.450.20">
    <property type="entry name" value="PAS domain"/>
    <property type="match status" value="2"/>
</dbReference>
<dbReference type="SMART" id="SM00387">
    <property type="entry name" value="HATPase_c"/>
    <property type="match status" value="2"/>
</dbReference>
<evidence type="ECO:0000256" key="9">
    <source>
        <dbReference type="PROSITE-ProRule" id="PRU00169"/>
    </source>
</evidence>
<dbReference type="GO" id="GO:0000155">
    <property type="term" value="F:phosphorelay sensor kinase activity"/>
    <property type="evidence" value="ECO:0007669"/>
    <property type="project" value="InterPro"/>
</dbReference>
<dbReference type="Pfam" id="PF00512">
    <property type="entry name" value="HisKA"/>
    <property type="match status" value="2"/>
</dbReference>
<evidence type="ECO:0000259" key="11">
    <source>
        <dbReference type="PROSITE" id="PS50110"/>
    </source>
</evidence>
<evidence type="ECO:0000256" key="4">
    <source>
        <dbReference type="ARBA" id="ARBA00022679"/>
    </source>
</evidence>
<evidence type="ECO:0000256" key="6">
    <source>
        <dbReference type="ARBA" id="ARBA00022777"/>
    </source>
</evidence>
<dbReference type="Gene3D" id="3.30.450.40">
    <property type="match status" value="1"/>
</dbReference>
<feature type="modified residue" description="4-aspartylphosphate" evidence="9">
    <location>
        <position position="665"/>
    </location>
</feature>
<dbReference type="InterPro" id="IPR035965">
    <property type="entry name" value="PAS-like_dom_sf"/>
</dbReference>
<dbReference type="SUPFAM" id="SSF55781">
    <property type="entry name" value="GAF domain-like"/>
    <property type="match status" value="1"/>
</dbReference>
<evidence type="ECO:0000259" key="10">
    <source>
        <dbReference type="PROSITE" id="PS50109"/>
    </source>
</evidence>
<dbReference type="Gene3D" id="3.30.565.10">
    <property type="entry name" value="Histidine kinase-like ATPase, C-terminal domain"/>
    <property type="match status" value="2"/>
</dbReference>
<dbReference type="CDD" id="cd00075">
    <property type="entry name" value="HATPase"/>
    <property type="match status" value="1"/>
</dbReference>
<keyword evidence="3 9" id="KW-0597">Phosphoprotein</keyword>
<keyword evidence="4" id="KW-0808">Transferase</keyword>
<keyword evidence="5" id="KW-0547">Nucleotide-binding</keyword>
<feature type="domain" description="Response regulatory" evidence="11">
    <location>
        <begin position="1132"/>
        <end position="1246"/>
    </location>
</feature>
<comment type="caution">
    <text evidence="12">The sequence shown here is derived from an EMBL/GenBank/DDBJ whole genome shotgun (WGS) entry which is preliminary data.</text>
</comment>
<dbReference type="RefSeq" id="WP_036169360.1">
    <property type="nucleotide sequence ID" value="NZ_JRKJ01000016.1"/>
</dbReference>
<feature type="domain" description="Histidine kinase" evidence="10">
    <location>
        <begin position="350"/>
        <end position="565"/>
    </location>
</feature>
<dbReference type="InterPro" id="IPR004358">
    <property type="entry name" value="Sig_transdc_His_kin-like_C"/>
</dbReference>